<accession>A0ABQ2DAJ7</accession>
<evidence type="ECO:0000256" key="1">
    <source>
        <dbReference type="ARBA" id="ARBA00008791"/>
    </source>
</evidence>
<dbReference type="InterPro" id="IPR006016">
    <property type="entry name" value="UspA"/>
</dbReference>
<dbReference type="SUPFAM" id="SSF52402">
    <property type="entry name" value="Adenine nucleotide alpha hydrolases-like"/>
    <property type="match status" value="1"/>
</dbReference>
<keyword evidence="4" id="KW-1185">Reference proteome</keyword>
<dbReference type="RefSeq" id="WP_189005964.1">
    <property type="nucleotide sequence ID" value="NZ_BMOD01000021.1"/>
</dbReference>
<evidence type="ECO:0000259" key="2">
    <source>
        <dbReference type="Pfam" id="PF00582"/>
    </source>
</evidence>
<dbReference type="Gene3D" id="3.40.50.620">
    <property type="entry name" value="HUPs"/>
    <property type="match status" value="1"/>
</dbReference>
<comment type="similarity">
    <text evidence="1">Belongs to the universal stress protein A family.</text>
</comment>
<dbReference type="PANTHER" id="PTHR46268">
    <property type="entry name" value="STRESS RESPONSE PROTEIN NHAX"/>
    <property type="match status" value="1"/>
</dbReference>
<dbReference type="PANTHER" id="PTHR46268:SF6">
    <property type="entry name" value="UNIVERSAL STRESS PROTEIN UP12"/>
    <property type="match status" value="1"/>
</dbReference>
<dbReference type="PRINTS" id="PR01438">
    <property type="entry name" value="UNVRSLSTRESS"/>
</dbReference>
<proteinExistence type="inferred from homology"/>
<dbReference type="Pfam" id="PF00582">
    <property type="entry name" value="Usp"/>
    <property type="match status" value="1"/>
</dbReference>
<evidence type="ECO:0000313" key="3">
    <source>
        <dbReference type="EMBL" id="GGJ50507.1"/>
    </source>
</evidence>
<name>A0ABQ2DAJ7_9DEIO</name>
<dbReference type="Proteomes" id="UP000632222">
    <property type="component" value="Unassembled WGS sequence"/>
</dbReference>
<dbReference type="InterPro" id="IPR006015">
    <property type="entry name" value="Universal_stress_UspA"/>
</dbReference>
<dbReference type="CDD" id="cd00293">
    <property type="entry name" value="USP-like"/>
    <property type="match status" value="1"/>
</dbReference>
<gene>
    <name evidence="3" type="ORF">GCM10008938_40550</name>
</gene>
<evidence type="ECO:0000313" key="4">
    <source>
        <dbReference type="Proteomes" id="UP000632222"/>
    </source>
</evidence>
<comment type="caution">
    <text evidence="3">The sequence shown here is derived from an EMBL/GenBank/DDBJ whole genome shotgun (WGS) entry which is preliminary data.</text>
</comment>
<sequence>MTRILVPTDFSEGAHKALQLARELMPDAQIKLLHVFDPQVRSLPYQASLGVQANHEAIERHFQHEVLSQFEEAQRANIESEVVMGHPVDAIVKAAQEYGAHFIFMGTHARKGLNLLFLGSVAQGVMQRTPVPVMVVPSKN</sequence>
<dbReference type="EMBL" id="BMOD01000021">
    <property type="protein sequence ID" value="GGJ50507.1"/>
    <property type="molecule type" value="Genomic_DNA"/>
</dbReference>
<feature type="domain" description="UspA" evidence="2">
    <location>
        <begin position="2"/>
        <end position="137"/>
    </location>
</feature>
<dbReference type="InterPro" id="IPR014729">
    <property type="entry name" value="Rossmann-like_a/b/a_fold"/>
</dbReference>
<organism evidence="3 4">
    <name type="scientific">Deinococcus roseus</name>
    <dbReference type="NCBI Taxonomy" id="392414"/>
    <lineage>
        <taxon>Bacteria</taxon>
        <taxon>Thermotogati</taxon>
        <taxon>Deinococcota</taxon>
        <taxon>Deinococci</taxon>
        <taxon>Deinococcales</taxon>
        <taxon>Deinococcaceae</taxon>
        <taxon>Deinococcus</taxon>
    </lineage>
</organism>
<protein>
    <recommendedName>
        <fullName evidence="2">UspA domain-containing protein</fullName>
    </recommendedName>
</protein>
<reference evidence="4" key="1">
    <citation type="journal article" date="2019" name="Int. J. Syst. Evol. Microbiol.">
        <title>The Global Catalogue of Microorganisms (GCM) 10K type strain sequencing project: providing services to taxonomists for standard genome sequencing and annotation.</title>
        <authorList>
            <consortium name="The Broad Institute Genomics Platform"/>
            <consortium name="The Broad Institute Genome Sequencing Center for Infectious Disease"/>
            <person name="Wu L."/>
            <person name="Ma J."/>
        </authorList>
    </citation>
    <scope>NUCLEOTIDE SEQUENCE [LARGE SCALE GENOMIC DNA]</scope>
    <source>
        <strain evidence="4">JCM 14370</strain>
    </source>
</reference>